<evidence type="ECO:0000313" key="5">
    <source>
        <dbReference type="EMBL" id="OJJ16518.1"/>
    </source>
</evidence>
<keyword evidence="3" id="KW-0325">Glycoprotein</keyword>
<feature type="region of interest" description="Disordered" evidence="4">
    <location>
        <begin position="49"/>
        <end position="80"/>
    </location>
</feature>
<evidence type="ECO:0000256" key="2">
    <source>
        <dbReference type="ARBA" id="ARBA00022525"/>
    </source>
</evidence>
<comment type="caution">
    <text evidence="5">The sequence shown here is derived from an EMBL/GenBank/DDBJ whole genome shotgun (WGS) entry which is preliminary data.</text>
</comment>
<dbReference type="InterPro" id="IPR019791">
    <property type="entry name" value="Haem_peroxidase_animal"/>
</dbReference>
<evidence type="ECO:0000256" key="1">
    <source>
        <dbReference type="ARBA" id="ARBA00004613"/>
    </source>
</evidence>
<dbReference type="GO" id="GO:0005576">
    <property type="term" value="C:extracellular region"/>
    <property type="evidence" value="ECO:0007669"/>
    <property type="project" value="UniProtKB-SubCell"/>
</dbReference>
<dbReference type="Gene3D" id="1.10.640.10">
    <property type="entry name" value="Haem peroxidase domain superfamily, animal type"/>
    <property type="match status" value="1"/>
</dbReference>
<gene>
    <name evidence="5" type="ORF">BI308_23645</name>
</gene>
<evidence type="ECO:0000313" key="6">
    <source>
        <dbReference type="Proteomes" id="UP000183940"/>
    </source>
</evidence>
<dbReference type="Proteomes" id="UP000183940">
    <property type="component" value="Unassembled WGS sequence"/>
</dbReference>
<dbReference type="AlphaFoldDB" id="A0A1L9QKL7"/>
<dbReference type="PANTHER" id="PTHR11475:SF4">
    <property type="entry name" value="CHORION PEROXIDASE"/>
    <property type="match status" value="1"/>
</dbReference>
<dbReference type="InterPro" id="IPR037120">
    <property type="entry name" value="Haem_peroxidase_sf_animal"/>
</dbReference>
<evidence type="ECO:0008006" key="7">
    <source>
        <dbReference type="Google" id="ProtNLM"/>
    </source>
</evidence>
<proteinExistence type="predicted"/>
<comment type="subcellular location">
    <subcellularLocation>
        <location evidence="1">Secreted</location>
    </subcellularLocation>
</comment>
<accession>A0A1L9QKL7</accession>
<name>A0A1L9QKL7_9CYAN</name>
<dbReference type="GO" id="GO:0006979">
    <property type="term" value="P:response to oxidative stress"/>
    <property type="evidence" value="ECO:0007669"/>
    <property type="project" value="InterPro"/>
</dbReference>
<organism evidence="5 6">
    <name type="scientific">Roseofilum reptotaenium AO1-A</name>
    <dbReference type="NCBI Taxonomy" id="1925591"/>
    <lineage>
        <taxon>Bacteria</taxon>
        <taxon>Bacillati</taxon>
        <taxon>Cyanobacteriota</taxon>
        <taxon>Cyanophyceae</taxon>
        <taxon>Desertifilales</taxon>
        <taxon>Desertifilaceae</taxon>
        <taxon>Roseofilum</taxon>
    </lineage>
</organism>
<dbReference type="EMBL" id="MLAW01000064">
    <property type="protein sequence ID" value="OJJ16518.1"/>
    <property type="molecule type" value="Genomic_DNA"/>
</dbReference>
<reference evidence="5" key="1">
    <citation type="submission" date="2016-10" db="EMBL/GenBank/DDBJ databases">
        <title>CRISPR-Cas defence system in Roseofilum reptotaenium: evidence of a bacteriophage-cyanobacterium arms race in the coral black band disease.</title>
        <authorList>
            <person name="Buerger P."/>
            <person name="Wood-Charlson E.M."/>
            <person name="Weynberg K.D."/>
            <person name="Willis B."/>
            <person name="Van Oppen M.J."/>
        </authorList>
    </citation>
    <scope>NUCLEOTIDE SEQUENCE [LARGE SCALE GENOMIC DNA]</scope>
    <source>
        <strain evidence="5">AO1-A</strain>
    </source>
</reference>
<evidence type="ECO:0000256" key="3">
    <source>
        <dbReference type="ARBA" id="ARBA00023180"/>
    </source>
</evidence>
<dbReference type="InterPro" id="IPR010255">
    <property type="entry name" value="Haem_peroxidase_sf"/>
</dbReference>
<dbReference type="Pfam" id="PF03098">
    <property type="entry name" value="An_peroxidase"/>
    <property type="match status" value="1"/>
</dbReference>
<protein>
    <recommendedName>
        <fullName evidence="7">Peroxidase</fullName>
    </recommendedName>
</protein>
<dbReference type="STRING" id="1925591.BI308_23645"/>
<evidence type="ECO:0000256" key="4">
    <source>
        <dbReference type="SAM" id="MobiDB-lite"/>
    </source>
</evidence>
<dbReference type="GO" id="GO:0004601">
    <property type="term" value="F:peroxidase activity"/>
    <property type="evidence" value="ECO:0007669"/>
    <property type="project" value="InterPro"/>
</dbReference>
<keyword evidence="6" id="KW-1185">Reference proteome</keyword>
<dbReference type="PANTHER" id="PTHR11475">
    <property type="entry name" value="OXIDASE/PEROXIDASE"/>
    <property type="match status" value="1"/>
</dbReference>
<keyword evidence="2" id="KW-0964">Secreted</keyword>
<feature type="compositionally biased region" description="Low complexity" evidence="4">
    <location>
        <begin position="69"/>
        <end position="80"/>
    </location>
</feature>
<dbReference type="PRINTS" id="PR00457">
    <property type="entry name" value="ANPEROXIDASE"/>
</dbReference>
<dbReference type="SUPFAM" id="SSF48113">
    <property type="entry name" value="Heme-dependent peroxidases"/>
    <property type="match status" value="1"/>
</dbReference>
<sequence length="149" mass="16193">MSLGLLSNLSAQAATFRSIDGSGNNLENPTWGQTHTQLLRLLPAAYDDGISSPAGSDRPSARLVSNQLSHQSQAGGNSSSASDWFWQWGQFVDHDIDLTESHQPAEAFNVDVPVGDRWFDPFGTGVQTIRLNRSQYDPNTGTSLDNPSF</sequence>
<dbReference type="GO" id="GO:0020037">
    <property type="term" value="F:heme binding"/>
    <property type="evidence" value="ECO:0007669"/>
    <property type="project" value="InterPro"/>
</dbReference>
<dbReference type="PROSITE" id="PS50292">
    <property type="entry name" value="PEROXIDASE_3"/>
    <property type="match status" value="1"/>
</dbReference>